<keyword evidence="3" id="KW-1185">Reference proteome</keyword>
<proteinExistence type="predicted"/>
<dbReference type="EMBL" id="JACEIK010000294">
    <property type="protein sequence ID" value="MCD7454270.1"/>
    <property type="molecule type" value="Genomic_DNA"/>
</dbReference>
<dbReference type="Proteomes" id="UP000823775">
    <property type="component" value="Unassembled WGS sequence"/>
</dbReference>
<comment type="caution">
    <text evidence="2">The sequence shown here is derived from an EMBL/GenBank/DDBJ whole genome shotgun (WGS) entry which is preliminary data.</text>
</comment>
<evidence type="ECO:0000313" key="3">
    <source>
        <dbReference type="Proteomes" id="UP000823775"/>
    </source>
</evidence>
<sequence length="240" mass="27290">MADQVEGAKCSRRSPIMDEGGGEEEGLICTQRSSNNITISSSLQFPSQSRVLYLPTHTHTQYSHRNPLTSPPFIAPLPEISVLFKEEKVSKICDESYGFKWNGLDIEIVWKEMYVGFKLYGFHRIRDSLPPHSFDFSEKERRKTSFQELSKIEDSLSSDELQMALNGHVVLYIFEWQETAFEINGVLLKEVTHRHEMYFVRQGVGGGGLSLGYGPVSLTPFFLFDSSLPSSNMDYLNQMA</sequence>
<reference evidence="2 3" key="1">
    <citation type="journal article" date="2021" name="BMC Genomics">
        <title>Datura genome reveals duplications of psychoactive alkaloid biosynthetic genes and high mutation rate following tissue culture.</title>
        <authorList>
            <person name="Rajewski A."/>
            <person name="Carter-House D."/>
            <person name="Stajich J."/>
            <person name="Litt A."/>
        </authorList>
    </citation>
    <scope>NUCLEOTIDE SEQUENCE [LARGE SCALE GENOMIC DNA]</scope>
    <source>
        <strain evidence="2">AR-01</strain>
    </source>
</reference>
<protein>
    <submittedName>
        <fullName evidence="2">Uncharacterized protein</fullName>
    </submittedName>
</protein>
<feature type="region of interest" description="Disordered" evidence="1">
    <location>
        <begin position="1"/>
        <end position="25"/>
    </location>
</feature>
<gene>
    <name evidence="2" type="ORF">HAX54_024153</name>
</gene>
<name>A0ABS8S570_DATST</name>
<accession>A0ABS8S570</accession>
<feature type="non-terminal residue" evidence="2">
    <location>
        <position position="240"/>
    </location>
</feature>
<evidence type="ECO:0000256" key="1">
    <source>
        <dbReference type="SAM" id="MobiDB-lite"/>
    </source>
</evidence>
<evidence type="ECO:0000313" key="2">
    <source>
        <dbReference type="EMBL" id="MCD7454270.1"/>
    </source>
</evidence>
<organism evidence="2 3">
    <name type="scientific">Datura stramonium</name>
    <name type="common">Jimsonweed</name>
    <name type="synonym">Common thornapple</name>
    <dbReference type="NCBI Taxonomy" id="4076"/>
    <lineage>
        <taxon>Eukaryota</taxon>
        <taxon>Viridiplantae</taxon>
        <taxon>Streptophyta</taxon>
        <taxon>Embryophyta</taxon>
        <taxon>Tracheophyta</taxon>
        <taxon>Spermatophyta</taxon>
        <taxon>Magnoliopsida</taxon>
        <taxon>eudicotyledons</taxon>
        <taxon>Gunneridae</taxon>
        <taxon>Pentapetalae</taxon>
        <taxon>asterids</taxon>
        <taxon>lamiids</taxon>
        <taxon>Solanales</taxon>
        <taxon>Solanaceae</taxon>
        <taxon>Solanoideae</taxon>
        <taxon>Datureae</taxon>
        <taxon>Datura</taxon>
    </lineage>
</organism>